<dbReference type="OrthoDB" id="3364649at2759"/>
<dbReference type="InterPro" id="IPR013218">
    <property type="entry name" value="Dsn1/Mis13"/>
</dbReference>
<accession>A0A420HLA0</accession>
<dbReference type="Pfam" id="PF08202">
    <property type="entry name" value="MIS13"/>
    <property type="match status" value="1"/>
</dbReference>
<keyword evidence="1" id="KW-0175">Coiled coil</keyword>
<evidence type="ECO:0000256" key="2">
    <source>
        <dbReference type="SAM" id="MobiDB-lite"/>
    </source>
</evidence>
<gene>
    <name evidence="3" type="ORF">GcC1_n184023</name>
</gene>
<evidence type="ECO:0000256" key="1">
    <source>
        <dbReference type="SAM" id="Coils"/>
    </source>
</evidence>
<dbReference type="PANTHER" id="PTHR14778:SF2">
    <property type="entry name" value="KINETOCHORE-ASSOCIATED PROTEIN DSN1 HOMOLOG"/>
    <property type="match status" value="1"/>
</dbReference>
<dbReference type="Proteomes" id="UP000285405">
    <property type="component" value="Unassembled WGS sequence"/>
</dbReference>
<feature type="region of interest" description="Disordered" evidence="2">
    <location>
        <begin position="46"/>
        <end position="100"/>
    </location>
</feature>
<evidence type="ECO:0000313" key="4">
    <source>
        <dbReference type="Proteomes" id="UP000285405"/>
    </source>
</evidence>
<name>A0A420HLA0_9PEZI</name>
<dbReference type="EMBL" id="MCBR01018435">
    <property type="protein sequence ID" value="RKF58221.1"/>
    <property type="molecule type" value="Genomic_DNA"/>
</dbReference>
<dbReference type="AlphaFoldDB" id="A0A420HLA0"/>
<organism evidence="3 4">
    <name type="scientific">Golovinomyces cichoracearum</name>
    <dbReference type="NCBI Taxonomy" id="62708"/>
    <lineage>
        <taxon>Eukaryota</taxon>
        <taxon>Fungi</taxon>
        <taxon>Dikarya</taxon>
        <taxon>Ascomycota</taxon>
        <taxon>Pezizomycotina</taxon>
        <taxon>Leotiomycetes</taxon>
        <taxon>Erysiphales</taxon>
        <taxon>Erysiphaceae</taxon>
        <taxon>Golovinomyces</taxon>
    </lineage>
</organism>
<proteinExistence type="predicted"/>
<reference evidence="3 4" key="1">
    <citation type="journal article" date="2018" name="BMC Genomics">
        <title>Comparative genome analyses reveal sequence features reflecting distinct modes of host-adaptation between dicot and monocot powdery mildew.</title>
        <authorList>
            <person name="Wu Y."/>
            <person name="Ma X."/>
            <person name="Pan Z."/>
            <person name="Kale S.D."/>
            <person name="Song Y."/>
            <person name="King H."/>
            <person name="Zhang Q."/>
            <person name="Presley C."/>
            <person name="Deng X."/>
            <person name="Wei C.I."/>
            <person name="Xiao S."/>
        </authorList>
    </citation>
    <scope>NUCLEOTIDE SEQUENCE [LARGE SCALE GENOMIC DNA]</scope>
    <source>
        <strain evidence="3">UCSC1</strain>
    </source>
</reference>
<protein>
    <submittedName>
        <fullName evidence="3">Putative mis12-mtw1 family protein</fullName>
    </submittedName>
</protein>
<comment type="caution">
    <text evidence="3">The sequence shown here is derived from an EMBL/GenBank/DDBJ whole genome shotgun (WGS) entry which is preliminary data.</text>
</comment>
<evidence type="ECO:0000313" key="3">
    <source>
        <dbReference type="EMBL" id="RKF58221.1"/>
    </source>
</evidence>
<dbReference type="GO" id="GO:0007059">
    <property type="term" value="P:chromosome segregation"/>
    <property type="evidence" value="ECO:0007669"/>
    <property type="project" value="InterPro"/>
</dbReference>
<dbReference type="PANTHER" id="PTHR14778">
    <property type="entry name" value="KINETOCHORE-ASSOCIATED PROTEIN DSN1 HOMOLOG"/>
    <property type="match status" value="1"/>
</dbReference>
<dbReference type="GO" id="GO:0000444">
    <property type="term" value="C:MIS12/MIND type complex"/>
    <property type="evidence" value="ECO:0007669"/>
    <property type="project" value="InterPro"/>
</dbReference>
<feature type="coiled-coil region" evidence="1">
    <location>
        <begin position="313"/>
        <end position="340"/>
    </location>
</feature>
<sequence length="473" mass="54207">MTTILSTRDPFEISKMSQSVTRRRSKRLANYDEEDDDFVFTRVSKRVKKQPSAPEVAPVTVTKKSRKSKDQPVEHDYESNTATRKPKEGKRCLSTPKNENNFVVSKRREADSSLVRTIPNPEKRKDNDEIVMVGNYAKESKITPHLRLQKQSTIVPLPLSDTPVISRNKEFRKKARGSDRRSSLGLRGRRASSLIDSGRSAIPHHEVETSDFYKHIEVEGLSEPRRMKQLLTWVGERCMGPKPSYGDPDSAAELAGKMINMNSNLQNTIDHRTARHVKEALLSDISKKSEFSDWFNREEKIPERVVKKPNPRNLEIESNILAIEERLKILRDERDRWKALAKPTSQLPPLIPPDKFELELSQIDTSLLGPEQVTIFEQASMSSASGLREQASNHLKELQSTLEIKVDQFMDGVHKLEQYQEAVGRVADKILLLSAKRLEEHNRRQKEKIGTRDLPMKEVLRSLSRILPERKNG</sequence>
<dbReference type="GO" id="GO:0051301">
    <property type="term" value="P:cell division"/>
    <property type="evidence" value="ECO:0007669"/>
    <property type="project" value="InterPro"/>
</dbReference>
<feature type="compositionally biased region" description="Basic and acidic residues" evidence="2">
    <location>
        <begin position="68"/>
        <end position="78"/>
    </location>
</feature>